<name>A0AAJ2S0P4_9GAMM</name>
<proteinExistence type="predicted"/>
<protein>
    <submittedName>
        <fullName evidence="2">Phage holin family protein</fullName>
    </submittedName>
</protein>
<feature type="transmembrane region" description="Helical" evidence="1">
    <location>
        <begin position="12"/>
        <end position="31"/>
    </location>
</feature>
<dbReference type="InterPro" id="IPR032126">
    <property type="entry name" value="LydA_holin"/>
</dbReference>
<dbReference type="GeneID" id="303167589"/>
<evidence type="ECO:0000313" key="3">
    <source>
        <dbReference type="Proteomes" id="UP001276761"/>
    </source>
</evidence>
<evidence type="ECO:0000313" key="2">
    <source>
        <dbReference type="EMBL" id="MDX5979601.1"/>
    </source>
</evidence>
<dbReference type="RefSeq" id="WP_198350003.1">
    <property type="nucleotide sequence ID" value="NZ_JABASV010000012.1"/>
</dbReference>
<dbReference type="Pfam" id="PF16083">
    <property type="entry name" value="Phage_holin_3_3"/>
    <property type="match status" value="1"/>
</dbReference>
<keyword evidence="1" id="KW-0472">Membrane</keyword>
<reference evidence="2" key="1">
    <citation type="submission" date="2023-11" db="EMBL/GenBank/DDBJ databases">
        <title>MicrobeMod: A computational toolkit for identifying prokaryotic methylation and restriction-modification with nanopore sequencing.</title>
        <authorList>
            <person name="Crits-Christoph A."/>
            <person name="Kang S.C."/>
            <person name="Lee H."/>
            <person name="Ostrov N."/>
        </authorList>
    </citation>
    <scope>NUCLEOTIDE SEQUENCE</scope>
    <source>
        <strain evidence="2">ATCC BAA-953</strain>
    </source>
</reference>
<gene>
    <name evidence="2" type="ORF">SIL78_18800</name>
</gene>
<evidence type="ECO:0000256" key="1">
    <source>
        <dbReference type="SAM" id="Phobius"/>
    </source>
</evidence>
<sequence length="115" mass="12478">MSSQDPNNYTTLFQLAGFSGLALWGGFVSYYQRFLRAGRKFRLIIFTGEMSTSVLAGIVMFYLCRAYAVNEPLSAALVALSGLAGGKMLERAEQIMNNRVSQILGGPGDNDKGAK</sequence>
<accession>A0AAJ2S0P4</accession>
<organism evidence="2 3">
    <name type="scientific">Vreelandella alkaliphila</name>
    <dbReference type="NCBI Taxonomy" id="272774"/>
    <lineage>
        <taxon>Bacteria</taxon>
        <taxon>Pseudomonadati</taxon>
        <taxon>Pseudomonadota</taxon>
        <taxon>Gammaproteobacteria</taxon>
        <taxon>Oceanospirillales</taxon>
        <taxon>Halomonadaceae</taxon>
        <taxon>Vreelandella</taxon>
    </lineage>
</organism>
<feature type="transmembrane region" description="Helical" evidence="1">
    <location>
        <begin position="43"/>
        <end position="63"/>
    </location>
</feature>
<keyword evidence="1" id="KW-1133">Transmembrane helix</keyword>
<dbReference type="AlphaFoldDB" id="A0AAJ2S0P4"/>
<keyword evidence="1" id="KW-0812">Transmembrane</keyword>
<dbReference type="Proteomes" id="UP001276761">
    <property type="component" value="Unassembled WGS sequence"/>
</dbReference>
<comment type="caution">
    <text evidence="2">The sequence shown here is derived from an EMBL/GenBank/DDBJ whole genome shotgun (WGS) entry which is preliminary data.</text>
</comment>
<dbReference type="EMBL" id="JAWXXT010000002">
    <property type="protein sequence ID" value="MDX5979601.1"/>
    <property type="molecule type" value="Genomic_DNA"/>
</dbReference>